<proteinExistence type="predicted"/>
<name>A0AAU7VVT7_9MICO</name>
<gene>
    <name evidence="1" type="ORF">ABS642_20940</name>
</gene>
<accession>A0AAU7VVT7</accession>
<sequence>MAAEVPDGRDSFSSAFGAALTASGISLSSLQRRLVARANPVSIATLSYWRSGERTPEGAASLAAVEDIERLLSMPPGALGGLVPERVRLGALHEPRNPFTEEQVTRALSETLEILDAPPLDITRELSTHVIADVSADGYLRRRAAQTLIQSVIPTTVDHVTYTLLSTEDTIDRPEMTVRGARMVRDHLHVSEHVYAYVLKLDQPLTLGAATMIEVTMEGHGEYTSQPETGAFVVRPIRDLVLWTRFHEDAVPDWLDELERNESTDGTMYSPLRPQASVHQTRRDFGPGALGIRWGYDDR</sequence>
<protein>
    <recommendedName>
        <fullName evidence="2">XRE family transcriptional regulator</fullName>
    </recommendedName>
</protein>
<evidence type="ECO:0008006" key="2">
    <source>
        <dbReference type="Google" id="ProtNLM"/>
    </source>
</evidence>
<evidence type="ECO:0000313" key="1">
    <source>
        <dbReference type="EMBL" id="XBX78340.1"/>
    </source>
</evidence>
<organism evidence="1">
    <name type="scientific">Microbacterium sp. A8/3-1</name>
    <dbReference type="NCBI Taxonomy" id="3160749"/>
    <lineage>
        <taxon>Bacteria</taxon>
        <taxon>Bacillati</taxon>
        <taxon>Actinomycetota</taxon>
        <taxon>Actinomycetes</taxon>
        <taxon>Micrococcales</taxon>
        <taxon>Microbacteriaceae</taxon>
        <taxon>Microbacterium</taxon>
    </lineage>
</organism>
<dbReference type="RefSeq" id="WP_350351612.1">
    <property type="nucleotide sequence ID" value="NZ_CP158357.1"/>
</dbReference>
<dbReference type="EMBL" id="CP158357">
    <property type="protein sequence ID" value="XBX78340.1"/>
    <property type="molecule type" value="Genomic_DNA"/>
</dbReference>
<dbReference type="AlphaFoldDB" id="A0AAU7VVT7"/>
<reference evidence="1" key="1">
    <citation type="submission" date="2024-06" db="EMBL/GenBank/DDBJ databases">
        <title>Draft genome sequence of Microbacterium sp. strain A8/3-1, isolated from Oxytropis tragacanthoides Fisch. ex DC. Root nodules in the Altai region of Russia.</title>
        <authorList>
            <person name="Sazanova A."/>
            <person name="Guro P."/>
            <person name="Kuznetsova I."/>
            <person name="Belimov A."/>
            <person name="Safronova V."/>
        </authorList>
    </citation>
    <scope>NUCLEOTIDE SEQUENCE</scope>
    <source>
        <strain evidence="1">A8/3-1</strain>
    </source>
</reference>